<comment type="similarity">
    <text evidence="2 5">Belongs to the FliE family.</text>
</comment>
<accession>A0A4R6E6Q9</accession>
<keyword evidence="7" id="KW-1185">Reference proteome</keyword>
<keyword evidence="6" id="KW-0969">Cilium</keyword>
<protein>
    <recommendedName>
        <fullName evidence="3 5">Flagellar hook-basal body complex protein FliE</fullName>
    </recommendedName>
</protein>
<dbReference type="RefSeq" id="WP_125355379.1">
    <property type="nucleotide sequence ID" value="NZ_CACSIW010000001.1"/>
</dbReference>
<comment type="subcellular location">
    <subcellularLocation>
        <location evidence="1 5">Bacterial flagellum basal body</location>
    </subcellularLocation>
</comment>
<organism evidence="6 7">
    <name type="scientific">Scandinavium goeteborgense</name>
    <dbReference type="NCBI Taxonomy" id="1851514"/>
    <lineage>
        <taxon>Bacteria</taxon>
        <taxon>Pseudomonadati</taxon>
        <taxon>Pseudomonadota</taxon>
        <taxon>Gammaproteobacteria</taxon>
        <taxon>Enterobacterales</taxon>
        <taxon>Enterobacteriaceae</taxon>
        <taxon>Scandinavium</taxon>
    </lineage>
</organism>
<dbReference type="Proteomes" id="UP000295530">
    <property type="component" value="Unassembled WGS sequence"/>
</dbReference>
<keyword evidence="6" id="KW-0282">Flagellum</keyword>
<dbReference type="Pfam" id="PF02049">
    <property type="entry name" value="FliE"/>
    <property type="match status" value="1"/>
</dbReference>
<reference evidence="6 7" key="1">
    <citation type="submission" date="2019-03" db="EMBL/GenBank/DDBJ databases">
        <title>Genomic analyses of the natural microbiome of Caenorhabditis elegans.</title>
        <authorList>
            <person name="Samuel B."/>
        </authorList>
    </citation>
    <scope>NUCLEOTIDE SEQUENCE [LARGE SCALE GENOMIC DNA]</scope>
    <source>
        <strain evidence="6 7">BIGb0156</strain>
    </source>
</reference>
<evidence type="ECO:0000313" key="7">
    <source>
        <dbReference type="Proteomes" id="UP000295530"/>
    </source>
</evidence>
<dbReference type="GO" id="GO:0003774">
    <property type="term" value="F:cytoskeletal motor activity"/>
    <property type="evidence" value="ECO:0007669"/>
    <property type="project" value="InterPro"/>
</dbReference>
<dbReference type="HAMAP" id="MF_00724">
    <property type="entry name" value="FliE"/>
    <property type="match status" value="1"/>
</dbReference>
<dbReference type="GO" id="GO:0009425">
    <property type="term" value="C:bacterial-type flagellum basal body"/>
    <property type="evidence" value="ECO:0007669"/>
    <property type="project" value="UniProtKB-SubCell"/>
</dbReference>
<dbReference type="PRINTS" id="PR01006">
    <property type="entry name" value="FLGHOOKFLIE"/>
</dbReference>
<keyword evidence="4 5" id="KW-0975">Bacterial flagellum</keyword>
<evidence type="ECO:0000256" key="4">
    <source>
        <dbReference type="ARBA" id="ARBA00023143"/>
    </source>
</evidence>
<evidence type="ECO:0000256" key="1">
    <source>
        <dbReference type="ARBA" id="ARBA00004117"/>
    </source>
</evidence>
<evidence type="ECO:0000256" key="3">
    <source>
        <dbReference type="ARBA" id="ARBA00018024"/>
    </source>
</evidence>
<dbReference type="AlphaFoldDB" id="A0A4R6E6Q9"/>
<sequence>MNTLTITPASTMQTQMLQDMTQMRAVADAPVLPAAHANIGESTSSAATPSFSHIMSASLHRVDGYEHTAQVRQNAIDMGKSDDLAGAMIASQQASLSFSALVQVRNKVASGINDLMSMSI</sequence>
<proteinExistence type="inferred from homology"/>
<comment type="caution">
    <text evidence="6">The sequence shown here is derived from an EMBL/GenBank/DDBJ whole genome shotgun (WGS) entry which is preliminary data.</text>
</comment>
<evidence type="ECO:0000256" key="5">
    <source>
        <dbReference type="HAMAP-Rule" id="MF_00724"/>
    </source>
</evidence>
<dbReference type="GO" id="GO:0071973">
    <property type="term" value="P:bacterial-type flagellum-dependent cell motility"/>
    <property type="evidence" value="ECO:0007669"/>
    <property type="project" value="InterPro"/>
</dbReference>
<dbReference type="GO" id="GO:0005198">
    <property type="term" value="F:structural molecule activity"/>
    <property type="evidence" value="ECO:0007669"/>
    <property type="project" value="InterPro"/>
</dbReference>
<evidence type="ECO:0000256" key="2">
    <source>
        <dbReference type="ARBA" id="ARBA00009272"/>
    </source>
</evidence>
<dbReference type="EMBL" id="SNVX01000015">
    <property type="protein sequence ID" value="TDN53600.1"/>
    <property type="molecule type" value="Genomic_DNA"/>
</dbReference>
<name>A0A4R6E6Q9_SCAGO</name>
<dbReference type="InterPro" id="IPR001624">
    <property type="entry name" value="FliE"/>
</dbReference>
<dbReference type="PANTHER" id="PTHR34653:SF1">
    <property type="entry name" value="FLAGELLAR HOOK-BASAL BODY COMPLEX PROTEIN FLIE"/>
    <property type="match status" value="1"/>
</dbReference>
<gene>
    <name evidence="5" type="primary">fliE</name>
    <name evidence="6" type="ORF">EC847_11528</name>
</gene>
<dbReference type="OrthoDB" id="8909229at2"/>
<keyword evidence="6" id="KW-0966">Cell projection</keyword>
<evidence type="ECO:0000313" key="6">
    <source>
        <dbReference type="EMBL" id="TDN53600.1"/>
    </source>
</evidence>
<dbReference type="PANTHER" id="PTHR34653">
    <property type="match status" value="1"/>
</dbReference>